<evidence type="ECO:0000256" key="3">
    <source>
        <dbReference type="ARBA" id="ARBA00023163"/>
    </source>
</evidence>
<sequence length="295" mass="34807">MTTYTGSNYFKDSRFPFYIDRAVIRRNEPIPSHTHDFVELVFVVEGSAFHEMSGHQYRLATGDVFILEPNVYHSYLGSADEDTLVYNVLFDTAFLQKELEALQEIPAFIDFFYLMPFLRKSQSFIPYHPLQAAQKLQFQGHLQTIYEEYEQERDGSQLIIKTRWIECLVWLSRYHQENRSTERHTLSDRERILSIRNFVELNYRQPLTLIQLSRICGMSVSSFTAKFKEATGQSLMDYKHEVQIRHASALLLDTDTKVLDIALETGFNDVSFFNKMFRKHTGVTPREYRRTHKQK</sequence>
<dbReference type="SMART" id="SM00342">
    <property type="entry name" value="HTH_ARAC"/>
    <property type="match status" value="1"/>
</dbReference>
<dbReference type="InterPro" id="IPR018062">
    <property type="entry name" value="HTH_AraC-typ_CS"/>
</dbReference>
<dbReference type="PROSITE" id="PS01124">
    <property type="entry name" value="HTH_ARAC_FAMILY_2"/>
    <property type="match status" value="1"/>
</dbReference>
<gene>
    <name evidence="5" type="ORF">K0U00_15140</name>
</gene>
<dbReference type="PRINTS" id="PR00032">
    <property type="entry name" value="HTHARAC"/>
</dbReference>
<dbReference type="PANTHER" id="PTHR43280:SF2">
    <property type="entry name" value="HTH-TYPE TRANSCRIPTIONAL REGULATOR EXSA"/>
    <property type="match status" value="1"/>
</dbReference>
<dbReference type="InterPro" id="IPR009057">
    <property type="entry name" value="Homeodomain-like_sf"/>
</dbReference>
<dbReference type="SUPFAM" id="SSF51215">
    <property type="entry name" value="Regulatory protein AraC"/>
    <property type="match status" value="1"/>
</dbReference>
<dbReference type="Gene3D" id="2.60.120.10">
    <property type="entry name" value="Jelly Rolls"/>
    <property type="match status" value="1"/>
</dbReference>
<proteinExistence type="predicted"/>
<evidence type="ECO:0000259" key="4">
    <source>
        <dbReference type="PROSITE" id="PS01124"/>
    </source>
</evidence>
<evidence type="ECO:0000313" key="6">
    <source>
        <dbReference type="Proteomes" id="UP001519887"/>
    </source>
</evidence>
<dbReference type="Pfam" id="PF12833">
    <property type="entry name" value="HTH_18"/>
    <property type="match status" value="1"/>
</dbReference>
<evidence type="ECO:0000256" key="2">
    <source>
        <dbReference type="ARBA" id="ARBA00023125"/>
    </source>
</evidence>
<dbReference type="Gene3D" id="1.10.10.60">
    <property type="entry name" value="Homeodomain-like"/>
    <property type="match status" value="2"/>
</dbReference>
<keyword evidence="2" id="KW-0238">DNA-binding</keyword>
<feature type="domain" description="HTH araC/xylS-type" evidence="4">
    <location>
        <begin position="193"/>
        <end position="291"/>
    </location>
</feature>
<dbReference type="PROSITE" id="PS00041">
    <property type="entry name" value="HTH_ARAC_FAMILY_1"/>
    <property type="match status" value="1"/>
</dbReference>
<name>A0ABS7C380_9BACL</name>
<dbReference type="SUPFAM" id="SSF46689">
    <property type="entry name" value="Homeodomain-like"/>
    <property type="match status" value="2"/>
</dbReference>
<dbReference type="InterPro" id="IPR037923">
    <property type="entry name" value="HTH-like"/>
</dbReference>
<dbReference type="RefSeq" id="WP_210037365.1">
    <property type="nucleotide sequence ID" value="NZ_JBHLVU010000004.1"/>
</dbReference>
<dbReference type="InterPro" id="IPR003313">
    <property type="entry name" value="AraC-bd"/>
</dbReference>
<dbReference type="EMBL" id="JAHZIK010000349">
    <property type="protein sequence ID" value="MBW7455359.1"/>
    <property type="molecule type" value="Genomic_DNA"/>
</dbReference>
<dbReference type="InterPro" id="IPR018060">
    <property type="entry name" value="HTH_AraC"/>
</dbReference>
<keyword evidence="6" id="KW-1185">Reference proteome</keyword>
<dbReference type="InterPro" id="IPR014710">
    <property type="entry name" value="RmlC-like_jellyroll"/>
</dbReference>
<dbReference type="InterPro" id="IPR020449">
    <property type="entry name" value="Tscrpt_reg_AraC-type_HTH"/>
</dbReference>
<comment type="caution">
    <text evidence="5">The sequence shown here is derived from an EMBL/GenBank/DDBJ whole genome shotgun (WGS) entry which is preliminary data.</text>
</comment>
<keyword evidence="1" id="KW-0805">Transcription regulation</keyword>
<dbReference type="Proteomes" id="UP001519887">
    <property type="component" value="Unassembled WGS sequence"/>
</dbReference>
<evidence type="ECO:0000256" key="1">
    <source>
        <dbReference type="ARBA" id="ARBA00023015"/>
    </source>
</evidence>
<dbReference type="Pfam" id="PF02311">
    <property type="entry name" value="AraC_binding"/>
    <property type="match status" value="1"/>
</dbReference>
<reference evidence="5 6" key="1">
    <citation type="submission" date="2021-07" db="EMBL/GenBank/DDBJ databases">
        <title>Paenibacillus radiodurans sp. nov., isolated from the southeastern edge of Tengger Desert.</title>
        <authorList>
            <person name="Zhang G."/>
        </authorList>
    </citation>
    <scope>NUCLEOTIDE SEQUENCE [LARGE SCALE GENOMIC DNA]</scope>
    <source>
        <strain evidence="5 6">CCM 7311</strain>
    </source>
</reference>
<evidence type="ECO:0000313" key="5">
    <source>
        <dbReference type="EMBL" id="MBW7455359.1"/>
    </source>
</evidence>
<accession>A0ABS7C380</accession>
<dbReference type="PANTHER" id="PTHR43280">
    <property type="entry name" value="ARAC-FAMILY TRANSCRIPTIONAL REGULATOR"/>
    <property type="match status" value="1"/>
</dbReference>
<protein>
    <submittedName>
        <fullName evidence="5">AraC family transcriptional regulator</fullName>
    </submittedName>
</protein>
<organism evidence="5 6">
    <name type="scientific">Paenibacillus sepulcri</name>
    <dbReference type="NCBI Taxonomy" id="359917"/>
    <lineage>
        <taxon>Bacteria</taxon>
        <taxon>Bacillati</taxon>
        <taxon>Bacillota</taxon>
        <taxon>Bacilli</taxon>
        <taxon>Bacillales</taxon>
        <taxon>Paenibacillaceae</taxon>
        <taxon>Paenibacillus</taxon>
    </lineage>
</organism>
<keyword evidence="3" id="KW-0804">Transcription</keyword>